<sequence>MWRQFVACQMTEAQYDATKDTVNAAEYELRAKGKILRFDGLTKVQPVG</sequence>
<dbReference type="AlphaFoldDB" id="A0AAW7YVL9"/>
<protein>
    <submittedName>
        <fullName evidence="1">Uncharacterized protein</fullName>
    </submittedName>
</protein>
<organism evidence="1 2">
    <name type="scientific">Staphylococcus pasteuri_A</name>
    <dbReference type="NCBI Taxonomy" id="3062664"/>
    <lineage>
        <taxon>Bacteria</taxon>
        <taxon>Bacillati</taxon>
        <taxon>Bacillota</taxon>
        <taxon>Bacilli</taxon>
        <taxon>Bacillales</taxon>
        <taxon>Staphylococcaceae</taxon>
        <taxon>Staphylococcus</taxon>
    </lineage>
</organism>
<evidence type="ECO:0000313" key="1">
    <source>
        <dbReference type="EMBL" id="MDO6575510.1"/>
    </source>
</evidence>
<dbReference type="RefSeq" id="WP_303522610.1">
    <property type="nucleotide sequence ID" value="NZ_JAUOQO010000786.1"/>
</dbReference>
<evidence type="ECO:0000313" key="2">
    <source>
        <dbReference type="Proteomes" id="UP001170310"/>
    </source>
</evidence>
<dbReference type="Proteomes" id="UP001170310">
    <property type="component" value="Unassembled WGS sequence"/>
</dbReference>
<name>A0AAW7YVL9_9STAP</name>
<keyword evidence="2" id="KW-1185">Reference proteome</keyword>
<proteinExistence type="predicted"/>
<reference evidence="1" key="1">
    <citation type="submission" date="2023-07" db="EMBL/GenBank/DDBJ databases">
        <title>Genome content predicts the carbon catabolic preferences of heterotrophic bacteria.</title>
        <authorList>
            <person name="Gralka M."/>
        </authorList>
    </citation>
    <scope>NUCLEOTIDE SEQUENCE</scope>
    <source>
        <strain evidence="1">E2R20</strain>
    </source>
</reference>
<dbReference type="InterPro" id="IPR013825">
    <property type="entry name" value="Topo_IA_cen_sub2"/>
</dbReference>
<dbReference type="EMBL" id="JAUOQO010000786">
    <property type="protein sequence ID" value="MDO6575510.1"/>
    <property type="molecule type" value="Genomic_DNA"/>
</dbReference>
<comment type="caution">
    <text evidence="1">The sequence shown here is derived from an EMBL/GenBank/DDBJ whole genome shotgun (WGS) entry which is preliminary data.</text>
</comment>
<dbReference type="InterPro" id="IPR023405">
    <property type="entry name" value="Topo_IA_core_domain"/>
</dbReference>
<accession>A0AAW7YVL9</accession>
<gene>
    <name evidence="1" type="ORF">Q4528_15460</name>
</gene>
<dbReference type="SUPFAM" id="SSF56712">
    <property type="entry name" value="Prokaryotic type I DNA topoisomerase"/>
    <property type="match status" value="1"/>
</dbReference>
<dbReference type="Gene3D" id="2.70.20.10">
    <property type="entry name" value="Topoisomerase I, domain 3"/>
    <property type="match status" value="1"/>
</dbReference>